<accession>A0A2U8PDE8</accession>
<name>A0A2U8PDE8_9BRAD</name>
<protein>
    <submittedName>
        <fullName evidence="2">Uncharacterized protein</fullName>
    </submittedName>
</protein>
<proteinExistence type="predicted"/>
<dbReference type="GeneID" id="92966710"/>
<dbReference type="RefSeq" id="WP_095425303.1">
    <property type="nucleotide sequence ID" value="NZ_CP029425.2"/>
</dbReference>
<dbReference type="AlphaFoldDB" id="A0A2U8PDE8"/>
<evidence type="ECO:0000256" key="1">
    <source>
        <dbReference type="SAM" id="MobiDB-lite"/>
    </source>
</evidence>
<dbReference type="EMBL" id="CP029425">
    <property type="protein sequence ID" value="AWL95758.1"/>
    <property type="molecule type" value="Genomic_DNA"/>
</dbReference>
<feature type="compositionally biased region" description="Polar residues" evidence="1">
    <location>
        <begin position="38"/>
        <end position="55"/>
    </location>
</feature>
<evidence type="ECO:0000313" key="3">
    <source>
        <dbReference type="Proteomes" id="UP000215703"/>
    </source>
</evidence>
<reference evidence="2 3" key="2">
    <citation type="journal article" date="2017" name="Syst. Appl. Microbiol.">
        <title>Soybeans inoculated with root zone soils of Canadian native legumes harbour diverse and novel Bradyrhizobium spp. that possess agricultural potential.</title>
        <authorList>
            <person name="Bromfield E.S.P."/>
            <person name="Cloutier S."/>
            <person name="Tambong J.T."/>
            <person name="Tran Thi T.V."/>
        </authorList>
    </citation>
    <scope>NUCLEOTIDE SEQUENCE [LARGE SCALE GENOMIC DNA]</scope>
    <source>
        <strain evidence="2 3">OO99</strain>
    </source>
</reference>
<gene>
    <name evidence="2" type="ORF">CIT37_29170</name>
</gene>
<organism evidence="2 3">
    <name type="scientific">Bradyrhizobium ottawaense</name>
    <dbReference type="NCBI Taxonomy" id="931866"/>
    <lineage>
        <taxon>Bacteria</taxon>
        <taxon>Pseudomonadati</taxon>
        <taxon>Pseudomonadota</taxon>
        <taxon>Alphaproteobacteria</taxon>
        <taxon>Hyphomicrobiales</taxon>
        <taxon>Nitrobacteraceae</taxon>
        <taxon>Bradyrhizobium</taxon>
    </lineage>
</organism>
<dbReference type="Proteomes" id="UP000215703">
    <property type="component" value="Chromosome"/>
</dbReference>
<dbReference type="KEGG" id="bot:CIT37_29170"/>
<feature type="region of interest" description="Disordered" evidence="1">
    <location>
        <begin position="27"/>
        <end position="64"/>
    </location>
</feature>
<evidence type="ECO:0000313" key="2">
    <source>
        <dbReference type="EMBL" id="AWL95758.1"/>
    </source>
</evidence>
<sequence>MSKVVVPNTPLMESGGSFGHHVAERGQHRMESDGSFGHHTSTPPIPMSSTVNGVTTIVPADPRK</sequence>
<reference evidence="2 3" key="1">
    <citation type="journal article" date="2014" name="Int. J. Syst. Evol. Microbiol.">
        <title>Bradyrhizobium ottawaense sp. nov., a symbiotic nitrogen fixing bacterium from root nodules of soybeans in Canada.</title>
        <authorList>
            <person name="Yu X."/>
            <person name="Cloutier S."/>
            <person name="Tambong J.T."/>
            <person name="Bromfield E.S."/>
        </authorList>
    </citation>
    <scope>NUCLEOTIDE SEQUENCE [LARGE SCALE GENOMIC DNA]</scope>
    <source>
        <strain evidence="2 3">OO99</strain>
    </source>
</reference>